<dbReference type="GO" id="GO:0030674">
    <property type="term" value="F:protein-macromolecule adaptor activity"/>
    <property type="evidence" value="ECO:0007669"/>
    <property type="project" value="TreeGrafter"/>
</dbReference>
<sequence>MDAHKTRATDWSQWLQDRLFKPDFRRSVPPEPHHHCLSSLLSVTSSDTLDHRLGSSTSFCASSSFSSSTTPAPSACHRHTTAPRFSSTCRRCMLAPSLHHRVCMAPATRSTQCACNITSLSTPISPVTSPPISRPASYIALSSPLSPAPSGRSTPRSESSSSSLHPSLLSLAVDPHAAATIHDRGDLLLARLQQQQQRQQDPPAYLDARRSPSISRSASTTPTVTTPTFSPLTSPRSSLYHLPLMKPSNSVNIVLFENPLVFRGSADEAAGCLLQGQVILKLYESMKIKAITLHFRGEEHVFWADGFSSSKDTTSGQRVVREKAELIDHQWHFAEPVSPSTTAASSRRSSIASVSSANGSNGHLTPTTPSSSPPSSSPTGPRRKSAVVFAAGQYAYDFSLAIPGNLPETAHTEHGQVSYKIKAVVERTKFHLNMTEELIVPIKRQPLLSSTQWLQSLDISDTWDRFVTYEITAPSRVYSDGTTIPLSVRFTPQTKGLKVISVTALLKEYTKYTVPHPVPNTAPIVRKVAHVVCRLDKFPSFQTAVPSVLTSEGLDVPMPLRIPKAYKEVQYDAKTRFMEVQHKLKLLVKLQDATRRMHSIFIAAPVAILYGNFDDLSTLPPYVACDPENTLLTAEESQLAFSSDDEQAAPYSSLTRSVAPIASAFGQQPTPMSLATTASSIMRGDCTRSNAGMVSTSLPSMAFSPPPAYHTIDFFAS</sequence>
<keyword evidence="4" id="KW-1185">Reference proteome</keyword>
<gene>
    <name evidence="3" type="ORF">H4R34_002764</name>
</gene>
<dbReference type="Pfam" id="PF00339">
    <property type="entry name" value="Arrestin_N"/>
    <property type="match status" value="1"/>
</dbReference>
<feature type="region of interest" description="Disordered" evidence="1">
    <location>
        <begin position="193"/>
        <end position="234"/>
    </location>
</feature>
<dbReference type="PANTHER" id="PTHR11188">
    <property type="entry name" value="ARRESTIN DOMAIN CONTAINING PROTEIN"/>
    <property type="match status" value="1"/>
</dbReference>
<dbReference type="InterPro" id="IPR014752">
    <property type="entry name" value="Arrestin-like_C"/>
</dbReference>
<feature type="compositionally biased region" description="Low complexity" evidence="1">
    <location>
        <begin position="193"/>
        <end position="204"/>
    </location>
</feature>
<dbReference type="SMART" id="SM01017">
    <property type="entry name" value="Arrestin_C"/>
    <property type="match status" value="1"/>
</dbReference>
<dbReference type="Proteomes" id="UP001151582">
    <property type="component" value="Unassembled WGS sequence"/>
</dbReference>
<feature type="region of interest" description="Disordered" evidence="1">
    <location>
        <begin position="337"/>
        <end position="383"/>
    </location>
</feature>
<feature type="compositionally biased region" description="Low complexity" evidence="1">
    <location>
        <begin position="337"/>
        <end position="370"/>
    </location>
</feature>
<dbReference type="AlphaFoldDB" id="A0A9W8B189"/>
<dbReference type="GO" id="GO:0031625">
    <property type="term" value="F:ubiquitin protein ligase binding"/>
    <property type="evidence" value="ECO:0007669"/>
    <property type="project" value="TreeGrafter"/>
</dbReference>
<dbReference type="Pfam" id="PF02752">
    <property type="entry name" value="Arrestin_C"/>
    <property type="match status" value="1"/>
</dbReference>
<dbReference type="OrthoDB" id="2333384at2759"/>
<dbReference type="Gene3D" id="2.60.40.640">
    <property type="match status" value="1"/>
</dbReference>
<evidence type="ECO:0000256" key="1">
    <source>
        <dbReference type="SAM" id="MobiDB-lite"/>
    </source>
</evidence>
<protein>
    <recommendedName>
        <fullName evidence="2">Arrestin C-terminal-like domain-containing protein</fullName>
    </recommendedName>
</protein>
<dbReference type="InterPro" id="IPR014756">
    <property type="entry name" value="Ig_E-set"/>
</dbReference>
<dbReference type="SUPFAM" id="SSF81296">
    <property type="entry name" value="E set domains"/>
    <property type="match status" value="1"/>
</dbReference>
<proteinExistence type="predicted"/>
<dbReference type="GO" id="GO:0005829">
    <property type="term" value="C:cytosol"/>
    <property type="evidence" value="ECO:0007669"/>
    <property type="project" value="TreeGrafter"/>
</dbReference>
<name>A0A9W8B189_9FUNG</name>
<feature type="region of interest" description="Disordered" evidence="1">
    <location>
        <begin position="59"/>
        <end position="80"/>
    </location>
</feature>
<dbReference type="PANTHER" id="PTHR11188:SF17">
    <property type="entry name" value="FI21816P1"/>
    <property type="match status" value="1"/>
</dbReference>
<feature type="compositionally biased region" description="Low complexity" evidence="1">
    <location>
        <begin position="211"/>
        <end position="234"/>
    </location>
</feature>
<dbReference type="InterPro" id="IPR011022">
    <property type="entry name" value="Arrestin_C-like"/>
</dbReference>
<dbReference type="GO" id="GO:0070086">
    <property type="term" value="P:ubiquitin-dependent endocytosis"/>
    <property type="evidence" value="ECO:0007669"/>
    <property type="project" value="TreeGrafter"/>
</dbReference>
<dbReference type="InterPro" id="IPR050357">
    <property type="entry name" value="Arrestin_domain-protein"/>
</dbReference>
<dbReference type="InterPro" id="IPR011021">
    <property type="entry name" value="Arrestin-like_N"/>
</dbReference>
<organism evidence="3 4">
    <name type="scientific">Dimargaris verticillata</name>
    <dbReference type="NCBI Taxonomy" id="2761393"/>
    <lineage>
        <taxon>Eukaryota</taxon>
        <taxon>Fungi</taxon>
        <taxon>Fungi incertae sedis</taxon>
        <taxon>Zoopagomycota</taxon>
        <taxon>Kickxellomycotina</taxon>
        <taxon>Dimargaritomycetes</taxon>
        <taxon>Dimargaritales</taxon>
        <taxon>Dimargaritaceae</taxon>
        <taxon>Dimargaris</taxon>
    </lineage>
</organism>
<accession>A0A9W8B189</accession>
<comment type="caution">
    <text evidence="3">The sequence shown here is derived from an EMBL/GenBank/DDBJ whole genome shotgun (WGS) entry which is preliminary data.</text>
</comment>
<evidence type="ECO:0000313" key="3">
    <source>
        <dbReference type="EMBL" id="KAJ1979588.1"/>
    </source>
</evidence>
<feature type="region of interest" description="Disordered" evidence="1">
    <location>
        <begin position="143"/>
        <end position="164"/>
    </location>
</feature>
<reference evidence="3" key="1">
    <citation type="submission" date="2022-07" db="EMBL/GenBank/DDBJ databases">
        <title>Phylogenomic reconstructions and comparative analyses of Kickxellomycotina fungi.</title>
        <authorList>
            <person name="Reynolds N.K."/>
            <person name="Stajich J.E."/>
            <person name="Barry K."/>
            <person name="Grigoriev I.V."/>
            <person name="Crous P."/>
            <person name="Smith M.E."/>
        </authorList>
    </citation>
    <scope>NUCLEOTIDE SEQUENCE</scope>
    <source>
        <strain evidence="3">RSA 567</strain>
    </source>
</reference>
<dbReference type="GO" id="GO:0005886">
    <property type="term" value="C:plasma membrane"/>
    <property type="evidence" value="ECO:0007669"/>
    <property type="project" value="TreeGrafter"/>
</dbReference>
<evidence type="ECO:0000313" key="4">
    <source>
        <dbReference type="Proteomes" id="UP001151582"/>
    </source>
</evidence>
<feature type="domain" description="Arrestin C-terminal-like" evidence="2">
    <location>
        <begin position="463"/>
        <end position="621"/>
    </location>
</feature>
<dbReference type="EMBL" id="JANBQB010000211">
    <property type="protein sequence ID" value="KAJ1979588.1"/>
    <property type="molecule type" value="Genomic_DNA"/>
</dbReference>
<evidence type="ECO:0000259" key="2">
    <source>
        <dbReference type="SMART" id="SM01017"/>
    </source>
</evidence>
<feature type="compositionally biased region" description="Low complexity" evidence="1">
    <location>
        <begin position="59"/>
        <end position="75"/>
    </location>
</feature>